<sequence>MHRRFLSTLKTKVSTLPNGIRVASHETNSHFVSAGVFVNAGSRNETSDTYGCCHLLDRTTFKSTRDYSSEELVKQMELLGGQFQSEPHREMMSYQASVFSHDLPKLMEILAQIVRYPLFLPHEFEDVKESTGFELKELEWDMEKKLPEKLHAVAYRNGDNTQGAPDVNTLGRSQKILPSLLEDVTVHKVRQFRDTWFTPDRIVVVGVGMAHEELVDLANKHFGDMEPASPSILKAQEMSMQKIKYTGGIQVVDTTNLPKSPNPDDMVLTHVQVAFEALSSTDPDIYSLATLASLLGGGGSFSAGGPGKGMYTRLYTNVLNRNGWIENCNVINHSYSDSGLFGISTAVLSDPGTHHHILSVICDQLVTMTQHCTQTELERAKNMLKSNLLMSLESQLVELEDIGRQILLYGQRLDINEMCKRIDMVTTADVIRVARRVILGEPIPSPYQFNDGITKPWTPNGPTNPTVYVEGPLSGPRDSLWKIDQTLAKWGLMAPPPKTRRGFFSRL</sequence>
<dbReference type="GO" id="GO:0046872">
    <property type="term" value="F:metal ion binding"/>
    <property type="evidence" value="ECO:0007669"/>
    <property type="project" value="InterPro"/>
</dbReference>
<evidence type="ECO:0000259" key="3">
    <source>
        <dbReference type="Pfam" id="PF00675"/>
    </source>
</evidence>
<dbReference type="InterPro" id="IPR050361">
    <property type="entry name" value="MPP/UQCRC_Complex"/>
</dbReference>
<keyword evidence="6" id="KW-1185">Reference proteome</keyword>
<name>A0AAD5Y5A6_9FUNG</name>
<comment type="caution">
    <text evidence="5">The sequence shown here is derived from an EMBL/GenBank/DDBJ whole genome shotgun (WGS) entry which is preliminary data.</text>
</comment>
<dbReference type="Gene3D" id="3.30.830.10">
    <property type="entry name" value="Metalloenzyme, LuxS/M16 peptidase-like"/>
    <property type="match status" value="2"/>
</dbReference>
<evidence type="ECO:0000256" key="1">
    <source>
        <dbReference type="ARBA" id="ARBA00002123"/>
    </source>
</evidence>
<dbReference type="GO" id="GO:0006627">
    <property type="term" value="P:protein processing involved in protein targeting to mitochondrion"/>
    <property type="evidence" value="ECO:0007669"/>
    <property type="project" value="TreeGrafter"/>
</dbReference>
<evidence type="ECO:0000259" key="4">
    <source>
        <dbReference type="Pfam" id="PF05193"/>
    </source>
</evidence>
<dbReference type="InterPro" id="IPR007863">
    <property type="entry name" value="Peptidase_M16_C"/>
</dbReference>
<dbReference type="Proteomes" id="UP001210925">
    <property type="component" value="Unassembled WGS sequence"/>
</dbReference>
<dbReference type="GO" id="GO:0005739">
    <property type="term" value="C:mitochondrion"/>
    <property type="evidence" value="ECO:0007669"/>
    <property type="project" value="TreeGrafter"/>
</dbReference>
<dbReference type="AlphaFoldDB" id="A0AAD5Y5A6"/>
<dbReference type="PANTHER" id="PTHR11851">
    <property type="entry name" value="METALLOPROTEASE"/>
    <property type="match status" value="1"/>
</dbReference>
<dbReference type="Pfam" id="PF05193">
    <property type="entry name" value="Peptidase_M16_C"/>
    <property type="match status" value="1"/>
</dbReference>
<evidence type="ECO:0000313" key="5">
    <source>
        <dbReference type="EMBL" id="KAJ3260288.1"/>
    </source>
</evidence>
<feature type="domain" description="Peptidase M16 C-terminal" evidence="4">
    <location>
        <begin position="183"/>
        <end position="384"/>
    </location>
</feature>
<organism evidence="5 6">
    <name type="scientific">Boothiomyces macroporosus</name>
    <dbReference type="NCBI Taxonomy" id="261099"/>
    <lineage>
        <taxon>Eukaryota</taxon>
        <taxon>Fungi</taxon>
        <taxon>Fungi incertae sedis</taxon>
        <taxon>Chytridiomycota</taxon>
        <taxon>Chytridiomycota incertae sedis</taxon>
        <taxon>Chytridiomycetes</taxon>
        <taxon>Rhizophydiales</taxon>
        <taxon>Terramycetaceae</taxon>
        <taxon>Boothiomyces</taxon>
    </lineage>
</organism>
<protein>
    <submittedName>
        <fullName evidence="5">Mitochondrial-processing peptidase subunit alpha</fullName>
    </submittedName>
</protein>
<comment type="function">
    <text evidence="1">Substrate recognition and binding subunit of the essential mitochondrial processing protease (MPP), which cleaves the mitochondrial sequence off newly imported precursors proteins.</text>
</comment>
<evidence type="ECO:0000313" key="6">
    <source>
        <dbReference type="Proteomes" id="UP001210925"/>
    </source>
</evidence>
<dbReference type="InterPro" id="IPR011765">
    <property type="entry name" value="Pept_M16_N"/>
</dbReference>
<evidence type="ECO:0000256" key="2">
    <source>
        <dbReference type="ARBA" id="ARBA00007261"/>
    </source>
</evidence>
<feature type="domain" description="Peptidase M16 N-terminal" evidence="3">
    <location>
        <begin position="21"/>
        <end position="158"/>
    </location>
</feature>
<accession>A0AAD5Y5A6</accession>
<proteinExistence type="inferred from homology"/>
<gene>
    <name evidence="5" type="primary">MAS2</name>
    <name evidence="5" type="ORF">HK103_000923</name>
</gene>
<dbReference type="EMBL" id="JADGKB010000012">
    <property type="protein sequence ID" value="KAJ3260288.1"/>
    <property type="molecule type" value="Genomic_DNA"/>
</dbReference>
<dbReference type="PANTHER" id="PTHR11851:SF49">
    <property type="entry name" value="MITOCHONDRIAL-PROCESSING PEPTIDASE SUBUNIT ALPHA"/>
    <property type="match status" value="1"/>
</dbReference>
<dbReference type="Pfam" id="PF00675">
    <property type="entry name" value="Peptidase_M16"/>
    <property type="match status" value="1"/>
</dbReference>
<reference evidence="5" key="1">
    <citation type="submission" date="2020-05" db="EMBL/GenBank/DDBJ databases">
        <title>Phylogenomic resolution of chytrid fungi.</title>
        <authorList>
            <person name="Stajich J.E."/>
            <person name="Amses K."/>
            <person name="Simmons R."/>
            <person name="Seto K."/>
            <person name="Myers J."/>
            <person name="Bonds A."/>
            <person name="Quandt C.A."/>
            <person name="Barry K."/>
            <person name="Liu P."/>
            <person name="Grigoriev I."/>
            <person name="Longcore J.E."/>
            <person name="James T.Y."/>
        </authorList>
    </citation>
    <scope>NUCLEOTIDE SEQUENCE</scope>
    <source>
        <strain evidence="5">PLAUS21</strain>
    </source>
</reference>
<dbReference type="InterPro" id="IPR011249">
    <property type="entry name" value="Metalloenz_LuxS/M16"/>
</dbReference>
<comment type="similarity">
    <text evidence="2">Belongs to the peptidase M16 family.</text>
</comment>
<dbReference type="SUPFAM" id="SSF63411">
    <property type="entry name" value="LuxS/MPP-like metallohydrolase"/>
    <property type="match status" value="2"/>
</dbReference>